<reference evidence="8" key="1">
    <citation type="submission" date="2022-07" db="EMBL/GenBank/DDBJ databases">
        <title>Characterization of the Novel Bacterium Alteromonas immobilis LMIT006 and Alteromonas gregis LMIT007.</title>
        <authorList>
            <person name="Lin X."/>
        </authorList>
    </citation>
    <scope>NUCLEOTIDE SEQUENCE</scope>
    <source>
        <strain evidence="8">LMIT007</strain>
    </source>
</reference>
<keyword evidence="4 7" id="KW-0812">Transmembrane</keyword>
<dbReference type="PANTHER" id="PTHR40043">
    <property type="entry name" value="UPF0719 INNER MEMBRANE PROTEIN YJFL"/>
    <property type="match status" value="1"/>
</dbReference>
<feature type="transmembrane region" description="Helical" evidence="7">
    <location>
        <begin position="278"/>
        <end position="299"/>
    </location>
</feature>
<feature type="transmembrane region" description="Helical" evidence="7">
    <location>
        <begin position="125"/>
        <end position="146"/>
    </location>
</feature>
<evidence type="ECO:0000256" key="1">
    <source>
        <dbReference type="ARBA" id="ARBA00004651"/>
    </source>
</evidence>
<dbReference type="InterPro" id="IPR007140">
    <property type="entry name" value="DUF350"/>
</dbReference>
<evidence type="ECO:0000256" key="4">
    <source>
        <dbReference type="ARBA" id="ARBA00022692"/>
    </source>
</evidence>
<comment type="caution">
    <text evidence="8">The sequence shown here is derived from an EMBL/GenBank/DDBJ whole genome shotgun (WGS) entry which is preliminary data.</text>
</comment>
<comment type="subcellular location">
    <subcellularLocation>
        <location evidence="1">Cell membrane</location>
        <topology evidence="1">Multi-pass membrane protein</topology>
    </subcellularLocation>
</comment>
<dbReference type="EMBL" id="JANATA010000012">
    <property type="protein sequence ID" value="MCP3428888.1"/>
    <property type="molecule type" value="Genomic_DNA"/>
</dbReference>
<dbReference type="RefSeq" id="WP_254100624.1">
    <property type="nucleotide sequence ID" value="NZ_JANATA010000012.1"/>
</dbReference>
<evidence type="ECO:0000256" key="3">
    <source>
        <dbReference type="ARBA" id="ARBA00022475"/>
    </source>
</evidence>
<accession>A0AA42BLI4</accession>
<keyword evidence="6 7" id="KW-0472">Membrane</keyword>
<proteinExistence type="inferred from homology"/>
<evidence type="ECO:0000256" key="2">
    <source>
        <dbReference type="ARBA" id="ARBA00005779"/>
    </source>
</evidence>
<dbReference type="Pfam" id="PF03994">
    <property type="entry name" value="DUF350"/>
    <property type="match status" value="2"/>
</dbReference>
<organism evidence="8 9">
    <name type="scientific">Opacimonas viscosa</name>
    <dbReference type="NCBI Taxonomy" id="2961944"/>
    <lineage>
        <taxon>Bacteria</taxon>
        <taxon>Pseudomonadati</taxon>
        <taxon>Pseudomonadota</taxon>
        <taxon>Gammaproteobacteria</taxon>
        <taxon>Alteromonadales</taxon>
        <taxon>Alteromonadaceae</taxon>
        <taxon>Opacimonas</taxon>
    </lineage>
</organism>
<feature type="transmembrane region" description="Helical" evidence="7">
    <location>
        <begin position="81"/>
        <end position="104"/>
    </location>
</feature>
<evidence type="ECO:0000256" key="7">
    <source>
        <dbReference type="SAM" id="Phobius"/>
    </source>
</evidence>
<evidence type="ECO:0000256" key="5">
    <source>
        <dbReference type="ARBA" id="ARBA00022989"/>
    </source>
</evidence>
<feature type="transmembrane region" description="Helical" evidence="7">
    <location>
        <begin position="233"/>
        <end position="257"/>
    </location>
</feature>
<evidence type="ECO:0000313" key="8">
    <source>
        <dbReference type="EMBL" id="MCP3428888.1"/>
    </source>
</evidence>
<keyword evidence="3" id="KW-1003">Cell membrane</keyword>
<feature type="transmembrane region" description="Helical" evidence="7">
    <location>
        <begin position="14"/>
        <end position="32"/>
    </location>
</feature>
<dbReference type="Proteomes" id="UP001165413">
    <property type="component" value="Unassembled WGS sequence"/>
</dbReference>
<sequence length="300" mass="32079">MELLLKLVPLPQDIVGYILIDIVIALFLLLLIRWLSGTTNKISVTEELSTKDNFAFGISIAGRMLALCIVLAAVVGRHIGLGYEIAAMGTLLFGAIGIVLIKIGRVTHDKLILHRLDKDQTIAERNASVAIVDASSAIATAIIIHGSIQWVQGTDTNAVVGILTGFFIVLMILLLTTRLYELRFAKNNQNDSFQGMLRRNNLALGIQHSGNLIGTALVVSGCGRILAYDAQTYITNITGWLIGGVIAALSLAVVVGLAKRLVLVGINWKQEVDVQDNIGVAALEWVLSVGLAAIVIGALV</sequence>
<keyword evidence="5 7" id="KW-1133">Transmembrane helix</keyword>
<evidence type="ECO:0000256" key="6">
    <source>
        <dbReference type="ARBA" id="ARBA00023136"/>
    </source>
</evidence>
<feature type="transmembrane region" description="Helical" evidence="7">
    <location>
        <begin position="53"/>
        <end position="75"/>
    </location>
</feature>
<dbReference type="GO" id="GO:0005886">
    <property type="term" value="C:plasma membrane"/>
    <property type="evidence" value="ECO:0007669"/>
    <property type="project" value="UniProtKB-SubCell"/>
</dbReference>
<feature type="transmembrane region" description="Helical" evidence="7">
    <location>
        <begin position="201"/>
        <end position="227"/>
    </location>
</feature>
<evidence type="ECO:0000313" key="9">
    <source>
        <dbReference type="Proteomes" id="UP001165413"/>
    </source>
</evidence>
<dbReference type="PANTHER" id="PTHR40043:SF1">
    <property type="entry name" value="UPF0719 INNER MEMBRANE PROTEIN YJFL"/>
    <property type="match status" value="1"/>
</dbReference>
<keyword evidence="9" id="KW-1185">Reference proteome</keyword>
<gene>
    <name evidence="8" type="ORF">NLF92_08000</name>
</gene>
<protein>
    <submittedName>
        <fullName evidence="8">DUF350 domain-containing protein</fullName>
    </submittedName>
</protein>
<comment type="similarity">
    <text evidence="2">Belongs to the UPF0719 family.</text>
</comment>
<name>A0AA42BLI4_9ALTE</name>
<feature type="transmembrane region" description="Helical" evidence="7">
    <location>
        <begin position="158"/>
        <end position="180"/>
    </location>
</feature>
<dbReference type="AlphaFoldDB" id="A0AA42BLI4"/>